<comment type="caution">
    <text evidence="2">The sequence shown here is derived from an EMBL/GenBank/DDBJ whole genome shotgun (WGS) entry which is preliminary data.</text>
</comment>
<accession>A0A930VFD7</accession>
<evidence type="ECO:0000256" key="1">
    <source>
        <dbReference type="SAM" id="MobiDB-lite"/>
    </source>
</evidence>
<feature type="region of interest" description="Disordered" evidence="1">
    <location>
        <begin position="1"/>
        <end position="20"/>
    </location>
</feature>
<dbReference type="Proteomes" id="UP000660668">
    <property type="component" value="Unassembled WGS sequence"/>
</dbReference>
<proteinExistence type="predicted"/>
<dbReference type="EMBL" id="JADKPO010000001">
    <property type="protein sequence ID" value="MBF4766494.1"/>
    <property type="molecule type" value="Genomic_DNA"/>
</dbReference>
<gene>
    <name evidence="2" type="ORF">ISU10_01780</name>
</gene>
<dbReference type="AlphaFoldDB" id="A0A930VFD7"/>
<evidence type="ECO:0000313" key="3">
    <source>
        <dbReference type="Proteomes" id="UP000660668"/>
    </source>
</evidence>
<protein>
    <recommendedName>
        <fullName evidence="4">SAF domain-containing protein</fullName>
    </recommendedName>
</protein>
<evidence type="ECO:0008006" key="4">
    <source>
        <dbReference type="Google" id="ProtNLM"/>
    </source>
</evidence>
<sequence length="226" mass="22809">MITAVSGSLGNPGASSTAPQAVRLSRSGWRDPRLWVGVLIVVVSVVAGARVLAAADDSTAVWAAARDMGAGDSVEVGDLVVRRVRFGEGGGLERYFSSLADLPDDLQLSRGIGAGELLPRSAVESTGADGLVQLPVAVDAEQVPPSVAAGSVVDVFVLPSGGGRCPSACAPVLEQVTVVSASSVDEGFGASGQRQLVLGVADDRARAYFAALGAVDSPSVTVVRRG</sequence>
<feature type="compositionally biased region" description="Polar residues" evidence="1">
    <location>
        <begin position="1"/>
        <end position="19"/>
    </location>
</feature>
<organism evidence="2 3">
    <name type="scientific">Nocardioides agariphilus</name>
    <dbReference type="NCBI Taxonomy" id="433664"/>
    <lineage>
        <taxon>Bacteria</taxon>
        <taxon>Bacillati</taxon>
        <taxon>Actinomycetota</taxon>
        <taxon>Actinomycetes</taxon>
        <taxon>Propionibacteriales</taxon>
        <taxon>Nocardioidaceae</taxon>
        <taxon>Nocardioides</taxon>
    </lineage>
</organism>
<reference evidence="2" key="1">
    <citation type="submission" date="2020-11" db="EMBL/GenBank/DDBJ databases">
        <title>Nocardioides cynanchi sp. nov., isolated from soil of rhizosphere of Cynanchum wilfordii.</title>
        <authorList>
            <person name="Lee J.-S."/>
            <person name="Suh M.K."/>
            <person name="Kim J.-S."/>
        </authorList>
    </citation>
    <scope>NUCLEOTIDE SEQUENCE</scope>
    <source>
        <strain evidence="2">KCTC 19276</strain>
    </source>
</reference>
<name>A0A930VFD7_9ACTN</name>
<dbReference type="RefSeq" id="WP_194694614.1">
    <property type="nucleotide sequence ID" value="NZ_JADKPO010000001.1"/>
</dbReference>
<evidence type="ECO:0000313" key="2">
    <source>
        <dbReference type="EMBL" id="MBF4766494.1"/>
    </source>
</evidence>
<keyword evidence="3" id="KW-1185">Reference proteome</keyword>